<proteinExistence type="predicted"/>
<feature type="compositionally biased region" description="Low complexity" evidence="1">
    <location>
        <begin position="165"/>
        <end position="176"/>
    </location>
</feature>
<keyword evidence="2" id="KW-0812">Transmembrane</keyword>
<evidence type="ECO:0000256" key="2">
    <source>
        <dbReference type="SAM" id="Phobius"/>
    </source>
</evidence>
<feature type="transmembrane region" description="Helical" evidence="2">
    <location>
        <begin position="90"/>
        <end position="111"/>
    </location>
</feature>
<gene>
    <name evidence="4" type="ORF">BGC07_07420</name>
</gene>
<accession>A0ABX3A704</accession>
<dbReference type="Gene3D" id="3.30.70.1070">
    <property type="entry name" value="Sporulation related repeat"/>
    <property type="match status" value="1"/>
</dbReference>
<sequence>MQRERQARHRAELEQYTDKKRTPLKRKNKIIASRKSSRLHPEFTNNKNKINKIKAKQAEPKTQVKPKRIKQKAHATPSSSAEQAKGLSTLGWIICGVLAGCLLGGFSYFYFLKPDAATSALNNTANKAQSVVAESNHQEVSVNLQSVPVKSEKSTQSQGDPNSDAKAQAQVAASSAEKTITTDSQDKEQAVKAKAVVPKFEFYTILPKQEVWSPPKQDVADPKAAASGNSQKNQYVLQIASFRNSKDATQLMQRLEKLKLHPYLSTVKLQSGQQWNRVMLGPFASKRDAEKVRRVLQDASIQPGLLKLKQNS</sequence>
<feature type="region of interest" description="Disordered" evidence="1">
    <location>
        <begin position="1"/>
        <end position="82"/>
    </location>
</feature>
<feature type="region of interest" description="Disordered" evidence="1">
    <location>
        <begin position="143"/>
        <end position="188"/>
    </location>
</feature>
<name>A0ABX3A704_9GAMM</name>
<evidence type="ECO:0000313" key="5">
    <source>
        <dbReference type="Proteomes" id="UP000094329"/>
    </source>
</evidence>
<evidence type="ECO:0000259" key="3">
    <source>
        <dbReference type="PROSITE" id="PS51724"/>
    </source>
</evidence>
<dbReference type="InterPro" id="IPR036680">
    <property type="entry name" value="SPOR-like_sf"/>
</dbReference>
<dbReference type="Proteomes" id="UP000094329">
    <property type="component" value="Unassembled WGS sequence"/>
</dbReference>
<reference evidence="4 5" key="1">
    <citation type="submission" date="2016-08" db="EMBL/GenBank/DDBJ databases">
        <title>Draft genome sequence of Candidatus Piscirickettsia litoralis, from seawater.</title>
        <authorList>
            <person name="Wan X."/>
            <person name="Lee A.J."/>
            <person name="Hou S."/>
            <person name="Donachie S.P."/>
        </authorList>
    </citation>
    <scope>NUCLEOTIDE SEQUENCE [LARGE SCALE GENOMIC DNA]</scope>
    <source>
        <strain evidence="4 5">Y2</strain>
    </source>
</reference>
<feature type="compositionally biased region" description="Polar residues" evidence="1">
    <location>
        <begin position="143"/>
        <end position="161"/>
    </location>
</feature>
<dbReference type="Pfam" id="PF05036">
    <property type="entry name" value="SPOR"/>
    <property type="match status" value="1"/>
</dbReference>
<dbReference type="PROSITE" id="PS51724">
    <property type="entry name" value="SPOR"/>
    <property type="match status" value="1"/>
</dbReference>
<dbReference type="EMBL" id="MDTU01000001">
    <property type="protein sequence ID" value="ODN44032.1"/>
    <property type="molecule type" value="Genomic_DNA"/>
</dbReference>
<evidence type="ECO:0000313" key="4">
    <source>
        <dbReference type="EMBL" id="ODN44032.1"/>
    </source>
</evidence>
<evidence type="ECO:0000256" key="1">
    <source>
        <dbReference type="SAM" id="MobiDB-lite"/>
    </source>
</evidence>
<keyword evidence="2" id="KW-0472">Membrane</keyword>
<comment type="caution">
    <text evidence="4">The sequence shown here is derived from an EMBL/GenBank/DDBJ whole genome shotgun (WGS) entry which is preliminary data.</text>
</comment>
<protein>
    <recommendedName>
        <fullName evidence="3">SPOR domain-containing protein</fullName>
    </recommendedName>
</protein>
<dbReference type="InterPro" id="IPR007730">
    <property type="entry name" value="SPOR-like_dom"/>
</dbReference>
<dbReference type="SUPFAM" id="SSF110997">
    <property type="entry name" value="Sporulation related repeat"/>
    <property type="match status" value="1"/>
</dbReference>
<feature type="domain" description="SPOR" evidence="3">
    <location>
        <begin position="229"/>
        <end position="309"/>
    </location>
</feature>
<keyword evidence="2" id="KW-1133">Transmembrane helix</keyword>
<feature type="compositionally biased region" description="Basic residues" evidence="1">
    <location>
        <begin position="64"/>
        <end position="73"/>
    </location>
</feature>
<organism evidence="4 5">
    <name type="scientific">Piscirickettsia litoralis</name>
    <dbReference type="NCBI Taxonomy" id="1891921"/>
    <lineage>
        <taxon>Bacteria</taxon>
        <taxon>Pseudomonadati</taxon>
        <taxon>Pseudomonadota</taxon>
        <taxon>Gammaproteobacteria</taxon>
        <taxon>Thiotrichales</taxon>
        <taxon>Piscirickettsiaceae</taxon>
        <taxon>Piscirickettsia</taxon>
    </lineage>
</organism>
<keyword evidence="5" id="KW-1185">Reference proteome</keyword>
<feature type="compositionally biased region" description="Basic and acidic residues" evidence="1">
    <location>
        <begin position="1"/>
        <end position="21"/>
    </location>
</feature>